<dbReference type="Proteomes" id="UP000035929">
    <property type="component" value="Unassembled WGS sequence"/>
</dbReference>
<dbReference type="Pfam" id="PF03837">
    <property type="entry name" value="RecT"/>
    <property type="match status" value="1"/>
</dbReference>
<evidence type="ECO:0000256" key="1">
    <source>
        <dbReference type="SAM" id="MobiDB-lite"/>
    </source>
</evidence>
<dbReference type="InterPro" id="IPR018330">
    <property type="entry name" value="RecT_fam"/>
</dbReference>
<sequence>MGQLTVAQQRQQAAVAFRGDFQRMSGEIAAALPPHIPPERFMRVVVTAVNGDPALLAADRKSLFESSMRAAQDGLLPDKREGALVIFSGRVQWMPMITGILKKVRNSGELVSIGAHVAYENDRFAYVLGDEERIEHEPKLDGPRGKPRAAYAIAKTKDGGIYREVMSLEDIEKVRKVSRAANKGPWVDWWEEMARKTVLRRLAKRLPMSSDMDDLLRRDDELYDFGRRGQNERPFQPVANPLADQIEHRVEEAGAMAGGGDDDADAFEGEDATDDADTQAEDDFPGNDAIEPTRRGRGRSGGEG</sequence>
<dbReference type="OrthoDB" id="5124088at2"/>
<dbReference type="AlphaFoldDB" id="A0A0J6S095"/>
<protein>
    <submittedName>
        <fullName evidence="2">Recombinase RecT</fullName>
    </submittedName>
</protein>
<reference evidence="2 3" key="1">
    <citation type="submission" date="2015-03" db="EMBL/GenBank/DDBJ databases">
        <title>Genome sequencing of Methylobacterium aquaticum DSM16371 type strain.</title>
        <authorList>
            <person name="Chaudhry V."/>
            <person name="Patil P.B."/>
        </authorList>
    </citation>
    <scope>NUCLEOTIDE SEQUENCE [LARGE SCALE GENOMIC DNA]</scope>
    <source>
        <strain evidence="2 3">DSM 16371</strain>
    </source>
</reference>
<dbReference type="RefSeq" id="WP_048466906.1">
    <property type="nucleotide sequence ID" value="NZ_LABX01000243.1"/>
</dbReference>
<dbReference type="PATRIC" id="fig|270351.6.peg.3605"/>
<dbReference type="EMBL" id="LABX01000243">
    <property type="protein sequence ID" value="KMO28550.1"/>
    <property type="molecule type" value="Genomic_DNA"/>
</dbReference>
<accession>A0A0J6S095</accession>
<dbReference type="GO" id="GO:0003677">
    <property type="term" value="F:DNA binding"/>
    <property type="evidence" value="ECO:0007669"/>
    <property type="project" value="InterPro"/>
</dbReference>
<proteinExistence type="predicted"/>
<gene>
    <name evidence="2" type="ORF">VP06_27125</name>
</gene>
<dbReference type="NCBIfam" id="TIGR00616">
    <property type="entry name" value="rect"/>
    <property type="match status" value="1"/>
</dbReference>
<dbReference type="InterPro" id="IPR004590">
    <property type="entry name" value="ssDNA_annealing_RecT"/>
</dbReference>
<dbReference type="GO" id="GO:0006259">
    <property type="term" value="P:DNA metabolic process"/>
    <property type="evidence" value="ECO:0007669"/>
    <property type="project" value="InterPro"/>
</dbReference>
<evidence type="ECO:0000313" key="3">
    <source>
        <dbReference type="Proteomes" id="UP000035929"/>
    </source>
</evidence>
<feature type="region of interest" description="Disordered" evidence="1">
    <location>
        <begin position="249"/>
        <end position="304"/>
    </location>
</feature>
<organism evidence="2 3">
    <name type="scientific">Methylobacterium aquaticum</name>
    <dbReference type="NCBI Taxonomy" id="270351"/>
    <lineage>
        <taxon>Bacteria</taxon>
        <taxon>Pseudomonadati</taxon>
        <taxon>Pseudomonadota</taxon>
        <taxon>Alphaproteobacteria</taxon>
        <taxon>Hyphomicrobiales</taxon>
        <taxon>Methylobacteriaceae</taxon>
        <taxon>Methylobacterium</taxon>
    </lineage>
</organism>
<evidence type="ECO:0000313" key="2">
    <source>
        <dbReference type="EMBL" id="KMO28550.1"/>
    </source>
</evidence>
<name>A0A0J6S095_9HYPH</name>
<comment type="caution">
    <text evidence="2">The sequence shown here is derived from an EMBL/GenBank/DDBJ whole genome shotgun (WGS) entry which is preliminary data.</text>
</comment>
<feature type="compositionally biased region" description="Acidic residues" evidence="1">
    <location>
        <begin position="260"/>
        <end position="285"/>
    </location>
</feature>